<sequence length="90" mass="10182">MTDPASHTPQQKRPQILLGTFIHSKSRRQLEYLHHAAVAVDGQGMICAVVQSREGVEDPREEVLKVMGWTDKEADVVQCREGEFFFPGFI</sequence>
<protein>
    <submittedName>
        <fullName evidence="1">Uncharacterized protein</fullName>
    </submittedName>
</protein>
<evidence type="ECO:0000313" key="2">
    <source>
        <dbReference type="Proteomes" id="UP000732380"/>
    </source>
</evidence>
<dbReference type="EMBL" id="SRQM01000190">
    <property type="protein sequence ID" value="KAG6116102.1"/>
    <property type="molecule type" value="Genomic_DNA"/>
</dbReference>
<gene>
    <name evidence="1" type="ORF">E4U13_002132</name>
</gene>
<dbReference type="InterPro" id="IPR011059">
    <property type="entry name" value="Metal-dep_hydrolase_composite"/>
</dbReference>
<organism evidence="1 2">
    <name type="scientific">Claviceps humidiphila</name>
    <dbReference type="NCBI Taxonomy" id="1294629"/>
    <lineage>
        <taxon>Eukaryota</taxon>
        <taxon>Fungi</taxon>
        <taxon>Dikarya</taxon>
        <taxon>Ascomycota</taxon>
        <taxon>Pezizomycotina</taxon>
        <taxon>Sordariomycetes</taxon>
        <taxon>Hypocreomycetidae</taxon>
        <taxon>Hypocreales</taxon>
        <taxon>Clavicipitaceae</taxon>
        <taxon>Claviceps</taxon>
    </lineage>
</organism>
<reference evidence="1 2" key="1">
    <citation type="journal article" date="2020" name="bioRxiv">
        <title>Whole genome comparisons of ergot fungi reveals the divergence and evolution of species within the genus Claviceps are the result of varying mechanisms driving genome evolution and host range expansion.</title>
        <authorList>
            <person name="Wyka S.A."/>
            <person name="Mondo S.J."/>
            <person name="Liu M."/>
            <person name="Dettman J."/>
            <person name="Nalam V."/>
            <person name="Broders K.D."/>
        </authorList>
    </citation>
    <scope>NUCLEOTIDE SEQUENCE [LARGE SCALE GENOMIC DNA]</scope>
    <source>
        <strain evidence="1 2">LM576</strain>
    </source>
</reference>
<dbReference type="GO" id="GO:0016810">
    <property type="term" value="F:hydrolase activity, acting on carbon-nitrogen (but not peptide) bonds"/>
    <property type="evidence" value="ECO:0007669"/>
    <property type="project" value="InterPro"/>
</dbReference>
<dbReference type="AlphaFoldDB" id="A0A9P7Q072"/>
<proteinExistence type="predicted"/>
<dbReference type="Gene3D" id="2.30.40.10">
    <property type="entry name" value="Urease, subunit C, domain 1"/>
    <property type="match status" value="1"/>
</dbReference>
<evidence type="ECO:0000313" key="1">
    <source>
        <dbReference type="EMBL" id="KAG6116102.1"/>
    </source>
</evidence>
<dbReference type="Proteomes" id="UP000732380">
    <property type="component" value="Unassembled WGS sequence"/>
</dbReference>
<name>A0A9P7Q072_9HYPO</name>
<comment type="caution">
    <text evidence="1">The sequence shown here is derived from an EMBL/GenBank/DDBJ whole genome shotgun (WGS) entry which is preliminary data.</text>
</comment>
<feature type="non-terminal residue" evidence="1">
    <location>
        <position position="90"/>
    </location>
</feature>
<accession>A0A9P7Q072</accession>
<keyword evidence="2" id="KW-1185">Reference proteome</keyword>